<proteinExistence type="predicted"/>
<sequence length="521" mass="56228">MAYTLDVVGIGALNLDYITTRAAAERDSSGRTLTAQLRELVAGEDQLLESGIELSVGADTIYGAIDIASSAAPTAALGGSAFNAIHAMAATGTGLRLGYVGVAGHSPVIGVTIIDRLAALGVDHRFVSVDESKACGICFSLNEAGDRTLLTHAGANHDMGQYLERRFAEIVDYLAGARLLHVTSFLDDSTAGHLLKLLRAVKAAGTGTMICFDPGHVWSVQRTPEVLGIIRTSDYLLLNNREFHEIGRYAAGESNEDIAARVLASFDSPSAVVIVKRAAGIWSFRRDGQKVVGDFYGQNPLPDDEIQDSTGAGDVFAAGLLTVLTSDRLHVELGSLLGMTLARHKLSYVGSTGHSQFATVTKDFIRALDRGRRSGAVPGGVFVSHGHSTEWRVVEGFVQQYFHLPVFAFESDPWGGLQVTEALAEYLERCSFAICVLTAEDDAGEGKRQGRSNVVHEIGLFQGRYGFDRVIVLAEEDCSFVPYTPPQYLLTFPRDNIDHTFYRLGELIRHEFLGDRSGTLS</sequence>
<feature type="domain" description="Carbohydrate kinase PfkB" evidence="3">
    <location>
        <begin position="76"/>
        <end position="326"/>
    </location>
</feature>
<accession>A0A7K0DR94</accession>
<dbReference type="InterPro" id="IPR002173">
    <property type="entry name" value="Carboh/pur_kinase_PfkB_CS"/>
</dbReference>
<dbReference type="InterPro" id="IPR011611">
    <property type="entry name" value="PfkB_dom"/>
</dbReference>
<dbReference type="OrthoDB" id="7946249at2"/>
<evidence type="ECO:0000259" key="4">
    <source>
        <dbReference type="Pfam" id="PF10137"/>
    </source>
</evidence>
<dbReference type="GO" id="GO:0016301">
    <property type="term" value="F:kinase activity"/>
    <property type="evidence" value="ECO:0007669"/>
    <property type="project" value="UniProtKB-KW"/>
</dbReference>
<dbReference type="Proteomes" id="UP000431401">
    <property type="component" value="Unassembled WGS sequence"/>
</dbReference>
<dbReference type="PANTHER" id="PTHR10584">
    <property type="entry name" value="SUGAR KINASE"/>
    <property type="match status" value="1"/>
</dbReference>
<dbReference type="EMBL" id="WEGI01000007">
    <property type="protein sequence ID" value="MQY28118.1"/>
    <property type="molecule type" value="Genomic_DNA"/>
</dbReference>
<comment type="caution">
    <text evidence="5">The sequence shown here is derived from an EMBL/GenBank/DDBJ whole genome shotgun (WGS) entry which is preliminary data.</text>
</comment>
<dbReference type="Pfam" id="PF10137">
    <property type="entry name" value="CAP12-PCTIR_TIR"/>
    <property type="match status" value="1"/>
</dbReference>
<reference evidence="5 6" key="1">
    <citation type="submission" date="2019-10" db="EMBL/GenBank/DDBJ databases">
        <title>Nocardia macrotermitis sp. nov. and Nocardia aurantia sp. nov., isolated from the gut of fungus growing-termite Macrotermes natalensis.</title>
        <authorList>
            <person name="Benndorf R."/>
            <person name="Schwitalla J."/>
            <person name="Martin K."/>
            <person name="De Beer W."/>
            <person name="Kaster A.-K."/>
            <person name="Vollmers J."/>
            <person name="Poulsen M."/>
            <person name="Beemelmanns C."/>
        </authorList>
    </citation>
    <scope>NUCLEOTIDE SEQUENCE [LARGE SCALE GENOMIC DNA]</scope>
    <source>
        <strain evidence="5 6">RB56</strain>
    </source>
</reference>
<dbReference type="InterPro" id="IPR019302">
    <property type="entry name" value="CAP12/PCTIR_TIR_dom"/>
</dbReference>
<dbReference type="PROSITE" id="PS00584">
    <property type="entry name" value="PFKB_KINASES_2"/>
    <property type="match status" value="1"/>
</dbReference>
<evidence type="ECO:0000256" key="1">
    <source>
        <dbReference type="ARBA" id="ARBA00022679"/>
    </source>
</evidence>
<dbReference type="Pfam" id="PF00294">
    <property type="entry name" value="PfkB"/>
    <property type="match status" value="1"/>
</dbReference>
<evidence type="ECO:0000259" key="3">
    <source>
        <dbReference type="Pfam" id="PF00294"/>
    </source>
</evidence>
<protein>
    <recommendedName>
        <fullName evidence="7">Ribokinase</fullName>
    </recommendedName>
</protein>
<dbReference type="SUPFAM" id="SSF53613">
    <property type="entry name" value="Ribokinase-like"/>
    <property type="match status" value="1"/>
</dbReference>
<organism evidence="5 6">
    <name type="scientific">Nocardia aurantia</name>
    <dbReference type="NCBI Taxonomy" id="2585199"/>
    <lineage>
        <taxon>Bacteria</taxon>
        <taxon>Bacillati</taxon>
        <taxon>Actinomycetota</taxon>
        <taxon>Actinomycetes</taxon>
        <taxon>Mycobacteriales</taxon>
        <taxon>Nocardiaceae</taxon>
        <taxon>Nocardia</taxon>
    </lineage>
</organism>
<dbReference type="Gene3D" id="3.40.1190.20">
    <property type="match status" value="1"/>
</dbReference>
<dbReference type="GO" id="GO:0050135">
    <property type="term" value="F:NADP+ nucleosidase activity"/>
    <property type="evidence" value="ECO:0007669"/>
    <property type="project" value="InterPro"/>
</dbReference>
<dbReference type="AlphaFoldDB" id="A0A7K0DR94"/>
<evidence type="ECO:0000256" key="2">
    <source>
        <dbReference type="ARBA" id="ARBA00022777"/>
    </source>
</evidence>
<evidence type="ECO:0000313" key="5">
    <source>
        <dbReference type="EMBL" id="MQY28118.1"/>
    </source>
</evidence>
<name>A0A7K0DR94_9NOCA</name>
<dbReference type="PANTHER" id="PTHR10584:SF166">
    <property type="entry name" value="RIBOKINASE"/>
    <property type="match status" value="1"/>
</dbReference>
<evidence type="ECO:0000313" key="6">
    <source>
        <dbReference type="Proteomes" id="UP000431401"/>
    </source>
</evidence>
<dbReference type="RefSeq" id="WP_153343701.1">
    <property type="nucleotide sequence ID" value="NZ_WEGI01000007.1"/>
</dbReference>
<keyword evidence="1" id="KW-0808">Transferase</keyword>
<keyword evidence="6" id="KW-1185">Reference proteome</keyword>
<keyword evidence="2" id="KW-0418">Kinase</keyword>
<evidence type="ECO:0008006" key="7">
    <source>
        <dbReference type="Google" id="ProtNLM"/>
    </source>
</evidence>
<dbReference type="InterPro" id="IPR029056">
    <property type="entry name" value="Ribokinase-like"/>
</dbReference>
<gene>
    <name evidence="5" type="ORF">NRB56_37010</name>
</gene>
<feature type="domain" description="CD-NTase-associated protein 12/Pycsar effector protein TIR" evidence="4">
    <location>
        <begin position="381"/>
        <end position="478"/>
    </location>
</feature>